<evidence type="ECO:0000256" key="7">
    <source>
        <dbReference type="ARBA" id="ARBA00022692"/>
    </source>
</evidence>
<accession>E8Q5Q2</accession>
<dbReference type="OrthoDB" id="9768187at2"/>
<feature type="transmembrane region" description="Helical" evidence="16">
    <location>
        <begin position="47"/>
        <end position="67"/>
    </location>
</feature>
<keyword evidence="8 16" id="KW-0133">Cell shape</keyword>
<dbReference type="Pfam" id="PF01098">
    <property type="entry name" value="FTSW_RODA_SPOVE"/>
    <property type="match status" value="1"/>
</dbReference>
<keyword evidence="11 16" id="KW-0472">Membrane</keyword>
<evidence type="ECO:0000256" key="13">
    <source>
        <dbReference type="ARBA" id="ARBA00023316"/>
    </source>
</evidence>
<evidence type="ECO:0000256" key="8">
    <source>
        <dbReference type="ARBA" id="ARBA00022960"/>
    </source>
</evidence>
<evidence type="ECO:0000256" key="3">
    <source>
        <dbReference type="ARBA" id="ARBA00022475"/>
    </source>
</evidence>
<gene>
    <name evidence="16 17" type="primary">ftsW</name>
    <name evidence="17" type="ordered locus">BVAF_142</name>
</gene>
<feature type="transmembrane region" description="Helical" evidence="16">
    <location>
        <begin position="74"/>
        <end position="93"/>
    </location>
</feature>
<comment type="function">
    <text evidence="16">Peptidoglycan polymerase that is essential for cell division.</text>
</comment>
<keyword evidence="5 16" id="KW-0328">Glycosyltransferase</keyword>
<keyword evidence="13 16" id="KW-0961">Cell wall biogenesis/degradation</keyword>
<evidence type="ECO:0000256" key="4">
    <source>
        <dbReference type="ARBA" id="ARBA00022618"/>
    </source>
</evidence>
<name>E8Q5Q2_BLOVB</name>
<dbReference type="EMBL" id="CP002189">
    <property type="protein sequence ID" value="ADV33549.1"/>
    <property type="molecule type" value="Genomic_DNA"/>
</dbReference>
<keyword evidence="10 16" id="KW-1133">Transmembrane helix</keyword>
<protein>
    <recommendedName>
        <fullName evidence="16">Probable peptidoglycan glycosyltransferase FtsW</fullName>
        <shortName evidence="16">PGT</shortName>
        <ecNumber evidence="16">2.4.99.28</ecNumber>
    </recommendedName>
    <alternativeName>
        <fullName evidence="16">Cell division protein FtsW</fullName>
    </alternativeName>
    <alternativeName>
        <fullName evidence="16">Cell wall polymerase</fullName>
    </alternativeName>
    <alternativeName>
        <fullName evidence="16">Peptidoglycan polymerase</fullName>
        <shortName evidence="16">PG polymerase</shortName>
    </alternativeName>
</protein>
<dbReference type="PANTHER" id="PTHR30474:SF2">
    <property type="entry name" value="PEPTIDOGLYCAN GLYCOSYLTRANSFERASE FTSW-RELATED"/>
    <property type="match status" value="1"/>
</dbReference>
<feature type="transmembrane region" description="Helical" evidence="16">
    <location>
        <begin position="99"/>
        <end position="122"/>
    </location>
</feature>
<evidence type="ECO:0000256" key="1">
    <source>
        <dbReference type="ARBA" id="ARBA00004651"/>
    </source>
</evidence>
<comment type="similarity">
    <text evidence="14 16">Belongs to the SEDS family. FtsW subfamily.</text>
</comment>
<evidence type="ECO:0000256" key="9">
    <source>
        <dbReference type="ARBA" id="ARBA00022984"/>
    </source>
</evidence>
<evidence type="ECO:0000256" key="5">
    <source>
        <dbReference type="ARBA" id="ARBA00022676"/>
    </source>
</evidence>
<dbReference type="InterPro" id="IPR013437">
    <property type="entry name" value="FtsW"/>
</dbReference>
<dbReference type="UniPathway" id="UPA00219"/>
<feature type="transmembrane region" description="Helical" evidence="16">
    <location>
        <begin position="334"/>
        <end position="356"/>
    </location>
</feature>
<dbReference type="GO" id="GO:0043093">
    <property type="term" value="P:FtsZ-dependent cytokinesis"/>
    <property type="evidence" value="ECO:0007669"/>
    <property type="project" value="UniProtKB-UniRule"/>
</dbReference>
<feature type="transmembrane region" description="Helical" evidence="16">
    <location>
        <begin position="12"/>
        <end position="35"/>
    </location>
</feature>
<dbReference type="Proteomes" id="UP000007464">
    <property type="component" value="Chromosome"/>
</dbReference>
<evidence type="ECO:0000313" key="18">
    <source>
        <dbReference type="Proteomes" id="UP000007464"/>
    </source>
</evidence>
<feature type="transmembrane region" description="Helical" evidence="16">
    <location>
        <begin position="134"/>
        <end position="153"/>
    </location>
</feature>
<proteinExistence type="inferred from homology"/>
<evidence type="ECO:0000256" key="14">
    <source>
        <dbReference type="ARBA" id="ARBA00038053"/>
    </source>
</evidence>
<reference evidence="17 18" key="1">
    <citation type="journal article" date="2010" name="BMC Genomics">
        <title>Unprecedented loss of ammonia assimilation capability in a urease-encoding bacterial mutualist.</title>
        <authorList>
            <person name="Williams L.E."/>
            <person name="Wernegreen J.J."/>
        </authorList>
    </citation>
    <scope>NUCLEOTIDE SEQUENCE [LARGE SCALE GENOMIC DNA]</scope>
    <source>
        <strain evidence="17 18">BVAF</strain>
    </source>
</reference>
<feature type="transmembrane region" description="Helical" evidence="16">
    <location>
        <begin position="183"/>
        <end position="200"/>
    </location>
</feature>
<dbReference type="GO" id="GO:0009252">
    <property type="term" value="P:peptidoglycan biosynthetic process"/>
    <property type="evidence" value="ECO:0007669"/>
    <property type="project" value="UniProtKB-UniRule"/>
</dbReference>
<dbReference type="InterPro" id="IPR001182">
    <property type="entry name" value="FtsW/RodA"/>
</dbReference>
<feature type="transmembrane region" description="Helical" evidence="16">
    <location>
        <begin position="304"/>
        <end position="328"/>
    </location>
</feature>
<keyword evidence="3 16" id="KW-1003">Cell membrane</keyword>
<dbReference type="GO" id="GO:0071555">
    <property type="term" value="P:cell wall organization"/>
    <property type="evidence" value="ECO:0007669"/>
    <property type="project" value="UniProtKB-KW"/>
</dbReference>
<feature type="transmembrane region" description="Helical" evidence="16">
    <location>
        <begin position="274"/>
        <end position="297"/>
    </location>
</feature>
<keyword evidence="4 16" id="KW-0132">Cell division</keyword>
<dbReference type="GO" id="GO:0008955">
    <property type="term" value="F:peptidoglycan glycosyltransferase activity"/>
    <property type="evidence" value="ECO:0007669"/>
    <property type="project" value="UniProtKB-UniRule"/>
</dbReference>
<comment type="subcellular location">
    <subcellularLocation>
        <location evidence="16">Cell inner membrane</location>
        <topology evidence="16">Multi-pass membrane protein</topology>
    </subcellularLocation>
    <subcellularLocation>
        <location evidence="1">Cell membrane</location>
        <topology evidence="1">Multi-pass membrane protein</topology>
    </subcellularLocation>
    <text evidence="16">Localizes to the division septum.</text>
</comment>
<sequence length="373" mass="42269">MILLYDRMLFGLLLGLICIGFIITSSGSIPVGINIAGDPYFFIKRAIIYYIITFLISLIVLNIPIVVWKNCSFIMLLCSFCMLVVVLIFNNTINGASRWVIWGSLCAQPSELSKLFFIFYFANYLERKLIEVRSTFWGVCKPIIIVFLLSLLLLRQPDFGSIIILFIITLYILFLFGAKLNQLALIFILSIFFIILSVALKPYRIQRMLSFWDPWKDPFGNGYQLTQSLMAFGRGGYFGRGLGNSIQKLEYLPESHTDFVFSILAEELGLVGSILVLMILFGVVFRAMIIGTHALYYNQKFSSVLAYSIGIWLGIQTFINVGVVSGILPIKGLTLPFISYGGSSFLITTIIGMLLIRIDFEIRLIKHQAFFEK</sequence>
<dbReference type="InterPro" id="IPR018365">
    <property type="entry name" value="Cell_cycle_FtsW-rel_CS"/>
</dbReference>
<keyword evidence="9 16" id="KW-0573">Peptidoglycan synthesis</keyword>
<comment type="catalytic activity">
    <reaction evidence="15 16">
        <text>[GlcNAc-(1-&gt;4)-Mur2Ac(oyl-L-Ala-gamma-D-Glu-L-Lys-D-Ala-D-Ala)](n)-di-trans,octa-cis-undecaprenyl diphosphate + beta-D-GlcNAc-(1-&gt;4)-Mur2Ac(oyl-L-Ala-gamma-D-Glu-L-Lys-D-Ala-D-Ala)-di-trans,octa-cis-undecaprenyl diphosphate = [GlcNAc-(1-&gt;4)-Mur2Ac(oyl-L-Ala-gamma-D-Glu-L-Lys-D-Ala-D-Ala)](n+1)-di-trans,octa-cis-undecaprenyl diphosphate + di-trans,octa-cis-undecaprenyl diphosphate + H(+)</text>
        <dbReference type="Rhea" id="RHEA:23708"/>
        <dbReference type="Rhea" id="RHEA-COMP:9602"/>
        <dbReference type="Rhea" id="RHEA-COMP:9603"/>
        <dbReference type="ChEBI" id="CHEBI:15378"/>
        <dbReference type="ChEBI" id="CHEBI:58405"/>
        <dbReference type="ChEBI" id="CHEBI:60033"/>
        <dbReference type="ChEBI" id="CHEBI:78435"/>
        <dbReference type="EC" id="2.4.99.28"/>
    </reaction>
</comment>
<dbReference type="GO" id="GO:0005886">
    <property type="term" value="C:plasma membrane"/>
    <property type="evidence" value="ECO:0007669"/>
    <property type="project" value="UniProtKB-SubCell"/>
</dbReference>
<evidence type="ECO:0000256" key="2">
    <source>
        <dbReference type="ARBA" id="ARBA00004752"/>
    </source>
</evidence>
<dbReference type="GO" id="GO:0032153">
    <property type="term" value="C:cell division site"/>
    <property type="evidence" value="ECO:0007669"/>
    <property type="project" value="UniProtKB-UniRule"/>
</dbReference>
<keyword evidence="18" id="KW-1185">Reference proteome</keyword>
<dbReference type="EC" id="2.4.99.28" evidence="16"/>
<dbReference type="AlphaFoldDB" id="E8Q5Q2"/>
<evidence type="ECO:0000256" key="16">
    <source>
        <dbReference type="HAMAP-Rule" id="MF_00913"/>
    </source>
</evidence>
<evidence type="ECO:0000256" key="15">
    <source>
        <dbReference type="ARBA" id="ARBA00049902"/>
    </source>
</evidence>
<dbReference type="HAMAP" id="MF_00913">
    <property type="entry name" value="PGT_FtsW_proteobact"/>
    <property type="match status" value="1"/>
</dbReference>
<evidence type="ECO:0000256" key="10">
    <source>
        <dbReference type="ARBA" id="ARBA00022989"/>
    </source>
</evidence>
<keyword evidence="6 16" id="KW-0808">Transferase</keyword>
<dbReference type="NCBIfam" id="TIGR02614">
    <property type="entry name" value="ftsW"/>
    <property type="match status" value="1"/>
</dbReference>
<dbReference type="HOGENOM" id="CLU_029243_1_1_6"/>
<dbReference type="STRING" id="859654.BVAF_142"/>
<keyword evidence="16" id="KW-0997">Cell inner membrane</keyword>
<keyword evidence="7 16" id="KW-0812">Transmembrane</keyword>
<evidence type="ECO:0000256" key="6">
    <source>
        <dbReference type="ARBA" id="ARBA00022679"/>
    </source>
</evidence>
<dbReference type="GO" id="GO:0008360">
    <property type="term" value="P:regulation of cell shape"/>
    <property type="evidence" value="ECO:0007669"/>
    <property type="project" value="UniProtKB-KW"/>
</dbReference>
<dbReference type="PANTHER" id="PTHR30474">
    <property type="entry name" value="CELL CYCLE PROTEIN"/>
    <property type="match status" value="1"/>
</dbReference>
<evidence type="ECO:0000256" key="12">
    <source>
        <dbReference type="ARBA" id="ARBA00023306"/>
    </source>
</evidence>
<evidence type="ECO:0000256" key="11">
    <source>
        <dbReference type="ARBA" id="ARBA00023136"/>
    </source>
</evidence>
<organism evidence="17 18">
    <name type="scientific">Blochmanniella vafra (strain BVAF)</name>
    <dbReference type="NCBI Taxonomy" id="859654"/>
    <lineage>
        <taxon>Bacteria</taxon>
        <taxon>Pseudomonadati</taxon>
        <taxon>Pseudomonadota</taxon>
        <taxon>Gammaproteobacteria</taxon>
        <taxon>Enterobacterales</taxon>
        <taxon>Enterobacteriaceae</taxon>
        <taxon>ant endosymbionts</taxon>
        <taxon>Candidatus Blochmanniella</taxon>
    </lineage>
</organism>
<dbReference type="KEGG" id="bva:BVAF_142"/>
<dbReference type="RefSeq" id="WP_013516474.1">
    <property type="nucleotide sequence ID" value="NC_014909.2"/>
</dbReference>
<feature type="transmembrane region" description="Helical" evidence="16">
    <location>
        <begin position="159"/>
        <end position="176"/>
    </location>
</feature>
<evidence type="ECO:0000313" key="17">
    <source>
        <dbReference type="EMBL" id="ADV33549.1"/>
    </source>
</evidence>
<keyword evidence="12 16" id="KW-0131">Cell cycle</keyword>
<dbReference type="GO" id="GO:0015648">
    <property type="term" value="F:lipid-linked peptidoglycan transporter activity"/>
    <property type="evidence" value="ECO:0007669"/>
    <property type="project" value="TreeGrafter"/>
</dbReference>
<dbReference type="PROSITE" id="PS00428">
    <property type="entry name" value="FTSW_RODA_SPOVE"/>
    <property type="match status" value="1"/>
</dbReference>
<comment type="pathway">
    <text evidence="2 16">Cell wall biogenesis; peptidoglycan biosynthesis.</text>
</comment>